<dbReference type="AlphaFoldDB" id="A0A2N6UC94"/>
<evidence type="ECO:0000313" key="3">
    <source>
        <dbReference type="Proteomes" id="UP000235701"/>
    </source>
</evidence>
<sequence length="162" mass="18230">MTSKNLSRMIHFVIMILVIAPILYIALLSFQGNMHGLNLLENLTTNVSTVISLMSVCILPFAGFLIKSKWNQIDQNHDSLGQFYISLLLILISFLLIGNTGMAILIFILVTFSVLILKVRLEDTLKNVFKTPKNLKYFAGEIVILLIAAFIRFAIWRLSIGS</sequence>
<reference evidence="2 3" key="1">
    <citation type="submission" date="2017-09" db="EMBL/GenBank/DDBJ databases">
        <title>Bacterial strain isolated from the female urinary microbiota.</title>
        <authorList>
            <person name="Thomas-White K."/>
            <person name="Kumar N."/>
            <person name="Forster S."/>
            <person name="Putonti C."/>
            <person name="Lawley T."/>
            <person name="Wolfe A.J."/>
        </authorList>
    </citation>
    <scope>NUCLEOTIDE SEQUENCE [LARGE SCALE GENOMIC DNA]</scope>
    <source>
        <strain evidence="2 3">UMB0240</strain>
    </source>
</reference>
<dbReference type="RefSeq" id="WP_102199475.1">
    <property type="nucleotide sequence ID" value="NZ_PNHQ01000023.1"/>
</dbReference>
<evidence type="ECO:0000313" key="2">
    <source>
        <dbReference type="EMBL" id="PMC79211.1"/>
    </source>
</evidence>
<name>A0A2N6UC94_9LACT</name>
<proteinExistence type="predicted"/>
<evidence type="ECO:0000256" key="1">
    <source>
        <dbReference type="SAM" id="Phobius"/>
    </source>
</evidence>
<feature type="transmembrane region" description="Helical" evidence="1">
    <location>
        <begin position="43"/>
        <end position="66"/>
    </location>
</feature>
<keyword evidence="1" id="KW-1133">Transmembrane helix</keyword>
<feature type="transmembrane region" description="Helical" evidence="1">
    <location>
        <begin position="12"/>
        <end position="31"/>
    </location>
</feature>
<protein>
    <submittedName>
        <fullName evidence="2">Uncharacterized protein</fullName>
    </submittedName>
</protein>
<keyword evidence="1" id="KW-0472">Membrane</keyword>
<dbReference type="OrthoDB" id="9929415at2"/>
<keyword evidence="3" id="KW-1185">Reference proteome</keyword>
<organism evidence="2 3">
    <name type="scientific">Aerococcus viridans</name>
    <dbReference type="NCBI Taxonomy" id="1377"/>
    <lineage>
        <taxon>Bacteria</taxon>
        <taxon>Bacillati</taxon>
        <taxon>Bacillota</taxon>
        <taxon>Bacilli</taxon>
        <taxon>Lactobacillales</taxon>
        <taxon>Aerococcaceae</taxon>
        <taxon>Aerococcus</taxon>
    </lineage>
</organism>
<accession>A0A2N6UC94</accession>
<feature type="transmembrane region" description="Helical" evidence="1">
    <location>
        <begin position="87"/>
        <end position="117"/>
    </location>
</feature>
<dbReference type="EMBL" id="PNHQ01000023">
    <property type="protein sequence ID" value="PMC79211.1"/>
    <property type="molecule type" value="Genomic_DNA"/>
</dbReference>
<comment type="caution">
    <text evidence="2">The sequence shown here is derived from an EMBL/GenBank/DDBJ whole genome shotgun (WGS) entry which is preliminary data.</text>
</comment>
<gene>
    <name evidence="2" type="ORF">CJ191_08130</name>
</gene>
<keyword evidence="1" id="KW-0812">Transmembrane</keyword>
<feature type="transmembrane region" description="Helical" evidence="1">
    <location>
        <begin position="137"/>
        <end position="155"/>
    </location>
</feature>
<dbReference type="Proteomes" id="UP000235701">
    <property type="component" value="Unassembled WGS sequence"/>
</dbReference>